<reference evidence="2 3" key="1">
    <citation type="submission" date="2024-01" db="EMBL/GenBank/DDBJ databases">
        <authorList>
            <person name="Allen C."/>
            <person name="Tagirdzhanova G."/>
        </authorList>
    </citation>
    <scope>NUCLEOTIDE SEQUENCE [LARGE SCALE GENOMIC DNA]</scope>
    <source>
        <strain evidence="2 3">CBS 119000</strain>
    </source>
</reference>
<evidence type="ECO:0008006" key="4">
    <source>
        <dbReference type="Google" id="ProtNLM"/>
    </source>
</evidence>
<sequence length="286" mass="32240">MRLFMKYRNQGLVKTAKARDWDKVFDLVLKDARQQWPDAAWRAATVSTKFGNEKTRYRQWAAFYHHPGVSYNPVTGLLEIDREETWTSFLTRNRVSEKSCAWLRSIPLGDAKVYRAVYRESNADGAKVVNADKHVRPHARPAGAGAVPESSRAATGLQHKRKLTHDSNHQTKRSRPAPRGDSSMSDSSSDSQASASGKRSLQDDISTAVELLADGMNALANPRLPSAPALFTEAVTDLYQWRHNITPQQLLLCAKKMENLANARVWILLNDDTVRRELVDQWTKDA</sequence>
<dbReference type="EMBL" id="CAWUON010000131">
    <property type="protein sequence ID" value="CAK7274101.1"/>
    <property type="molecule type" value="Genomic_DNA"/>
</dbReference>
<proteinExistence type="predicted"/>
<gene>
    <name evidence="2" type="ORF">SEPCBS119000_005996</name>
</gene>
<evidence type="ECO:0000313" key="3">
    <source>
        <dbReference type="Proteomes" id="UP001642502"/>
    </source>
</evidence>
<organism evidence="2 3">
    <name type="scientific">Sporothrix epigloea</name>
    <dbReference type="NCBI Taxonomy" id="1892477"/>
    <lineage>
        <taxon>Eukaryota</taxon>
        <taxon>Fungi</taxon>
        <taxon>Dikarya</taxon>
        <taxon>Ascomycota</taxon>
        <taxon>Pezizomycotina</taxon>
        <taxon>Sordariomycetes</taxon>
        <taxon>Sordariomycetidae</taxon>
        <taxon>Ophiostomatales</taxon>
        <taxon>Ophiostomataceae</taxon>
        <taxon>Sporothrix</taxon>
    </lineage>
</organism>
<name>A0ABP0E0K9_9PEZI</name>
<evidence type="ECO:0000313" key="2">
    <source>
        <dbReference type="EMBL" id="CAK7274101.1"/>
    </source>
</evidence>
<protein>
    <recommendedName>
        <fullName evidence="4">Myb/SANT-like domain-containing protein</fullName>
    </recommendedName>
</protein>
<accession>A0ABP0E0K9</accession>
<keyword evidence="3" id="KW-1185">Reference proteome</keyword>
<feature type="compositionally biased region" description="Low complexity" evidence="1">
    <location>
        <begin position="181"/>
        <end position="196"/>
    </location>
</feature>
<evidence type="ECO:0000256" key="1">
    <source>
        <dbReference type="SAM" id="MobiDB-lite"/>
    </source>
</evidence>
<feature type="region of interest" description="Disordered" evidence="1">
    <location>
        <begin position="129"/>
        <end position="201"/>
    </location>
</feature>
<dbReference type="Proteomes" id="UP001642502">
    <property type="component" value="Unassembled WGS sequence"/>
</dbReference>
<comment type="caution">
    <text evidence="2">The sequence shown here is derived from an EMBL/GenBank/DDBJ whole genome shotgun (WGS) entry which is preliminary data.</text>
</comment>